<dbReference type="PANTHER" id="PTHR11717:SF31">
    <property type="entry name" value="LOW MOLECULAR WEIGHT PROTEIN-TYROSINE-PHOSPHATASE ETP-RELATED"/>
    <property type="match status" value="1"/>
</dbReference>
<dbReference type="Pfam" id="PF01451">
    <property type="entry name" value="LMWPc"/>
    <property type="match status" value="1"/>
</dbReference>
<comment type="catalytic activity">
    <reaction evidence="2">
        <text>O-phospho-L-tyrosyl-[protein] + H2O = L-tyrosyl-[protein] + phosphate</text>
        <dbReference type="Rhea" id="RHEA:10684"/>
        <dbReference type="Rhea" id="RHEA-COMP:10136"/>
        <dbReference type="Rhea" id="RHEA-COMP:20101"/>
        <dbReference type="ChEBI" id="CHEBI:15377"/>
        <dbReference type="ChEBI" id="CHEBI:43474"/>
        <dbReference type="ChEBI" id="CHEBI:46858"/>
        <dbReference type="ChEBI" id="CHEBI:61978"/>
        <dbReference type="EC" id="3.1.3.48"/>
    </reaction>
</comment>
<dbReference type="SMART" id="SM00226">
    <property type="entry name" value="LMWPc"/>
    <property type="match status" value="1"/>
</dbReference>
<dbReference type="InterPro" id="IPR023485">
    <property type="entry name" value="Ptyr_pPase"/>
</dbReference>
<organism evidence="4 5">
    <name type="scientific">Fimbriiglobus ruber</name>
    <dbReference type="NCBI Taxonomy" id="1908690"/>
    <lineage>
        <taxon>Bacteria</taxon>
        <taxon>Pseudomonadati</taxon>
        <taxon>Planctomycetota</taxon>
        <taxon>Planctomycetia</taxon>
        <taxon>Gemmatales</taxon>
        <taxon>Gemmataceae</taxon>
        <taxon>Fimbriiglobus</taxon>
    </lineage>
</organism>
<sequence length="199" mass="20962">MFPTGFVHKLYLYRRARAGGDSGNAFMPADPIPEAVPSGTSILFVCTGNTCRSPLAEALCRRLAADRLGCTPDELAARGVVIRSAGVAAMPGDEAAGLAVEVARELGADLTDHRSRPVNPELLADATRVVAMTRMHAIALAMHFPGLGPVPELLCGPEGDLDDPLGGDLDVYRDCAEVILRHLGRVLPEWLGTPRSGAA</sequence>
<evidence type="ECO:0000256" key="2">
    <source>
        <dbReference type="ARBA" id="ARBA00051722"/>
    </source>
</evidence>
<accession>A0A225E2P2</accession>
<dbReference type="GO" id="GO:0004725">
    <property type="term" value="F:protein tyrosine phosphatase activity"/>
    <property type="evidence" value="ECO:0007669"/>
    <property type="project" value="UniProtKB-EC"/>
</dbReference>
<reference evidence="5" key="1">
    <citation type="submission" date="2017-06" db="EMBL/GenBank/DDBJ databases">
        <title>Genome analysis of Fimbriiglobus ruber SP5, the first member of the order Planctomycetales with confirmed chitinolytic capability.</title>
        <authorList>
            <person name="Ravin N.V."/>
            <person name="Rakitin A.L."/>
            <person name="Ivanova A.A."/>
            <person name="Beletsky A.V."/>
            <person name="Kulichevskaya I.S."/>
            <person name="Mardanov A.V."/>
            <person name="Dedysh S.N."/>
        </authorList>
    </citation>
    <scope>NUCLEOTIDE SEQUENCE [LARGE SCALE GENOMIC DNA]</scope>
    <source>
        <strain evidence="5">SP5</strain>
    </source>
</reference>
<proteinExistence type="predicted"/>
<dbReference type="EMBL" id="NIDE01000002">
    <property type="protein sequence ID" value="OWK45058.1"/>
    <property type="molecule type" value="Genomic_DNA"/>
</dbReference>
<dbReference type="EC" id="3.1.3.48" evidence="1"/>
<gene>
    <name evidence="4" type="ORF">FRUB_01389</name>
</gene>
<evidence type="ECO:0000259" key="3">
    <source>
        <dbReference type="SMART" id="SM00226"/>
    </source>
</evidence>
<dbReference type="Proteomes" id="UP000214646">
    <property type="component" value="Unassembled WGS sequence"/>
</dbReference>
<dbReference type="PANTHER" id="PTHR11717">
    <property type="entry name" value="LOW MOLECULAR WEIGHT PROTEIN TYROSINE PHOSPHATASE"/>
    <property type="match status" value="1"/>
</dbReference>
<protein>
    <recommendedName>
        <fullName evidence="1">protein-tyrosine-phosphatase</fullName>
        <ecNumber evidence="1">3.1.3.48</ecNumber>
    </recommendedName>
</protein>
<evidence type="ECO:0000313" key="5">
    <source>
        <dbReference type="Proteomes" id="UP000214646"/>
    </source>
</evidence>
<dbReference type="InterPro" id="IPR036196">
    <property type="entry name" value="Ptyr_pPase_sf"/>
</dbReference>
<comment type="caution">
    <text evidence="4">The sequence shown here is derived from an EMBL/GenBank/DDBJ whole genome shotgun (WGS) entry which is preliminary data.</text>
</comment>
<dbReference type="SUPFAM" id="SSF52788">
    <property type="entry name" value="Phosphotyrosine protein phosphatases I"/>
    <property type="match status" value="1"/>
</dbReference>
<dbReference type="AlphaFoldDB" id="A0A225E2P2"/>
<evidence type="ECO:0000313" key="4">
    <source>
        <dbReference type="EMBL" id="OWK45058.1"/>
    </source>
</evidence>
<keyword evidence="5" id="KW-1185">Reference proteome</keyword>
<name>A0A225E2P2_9BACT</name>
<dbReference type="InterPro" id="IPR050438">
    <property type="entry name" value="LMW_PTPase"/>
</dbReference>
<evidence type="ECO:0000256" key="1">
    <source>
        <dbReference type="ARBA" id="ARBA00013064"/>
    </source>
</evidence>
<feature type="domain" description="Phosphotyrosine protein phosphatase I" evidence="3">
    <location>
        <begin position="40"/>
        <end position="189"/>
    </location>
</feature>
<dbReference type="Gene3D" id="3.40.50.2300">
    <property type="match status" value="1"/>
</dbReference>